<dbReference type="Proteomes" id="UP000658258">
    <property type="component" value="Unassembled WGS sequence"/>
</dbReference>
<sequence length="498" mass="55647">MKKRHLTLMLGACILSLGACAQKTDLEKTLETVSQQTIKDHIYYLASDEMRGRDTGSEEILKAADYLAKQFETYGAKPVPGADGYFQPVPLRMKTPATSASLEFSNKSFELNKDFLIVDGQSAEVEGEVVYLNYAFEEDYTNADVKGKIVFAKAGDGKVSSRQEILRLSREKYEIARANGALGLVEFYSSPSTPWEQLGFLFNRVNISLDSFEDKAEIIPHLWLKDLDNANQRFMMTKSIKRASIGIEGMKNELTKDKNVVAMVEGTDPELKDEYIMFSAHYDHVGVGRPNEEGDSIYNGTRDNAIGTVTVLSAAENIARYPMKRSALFVLFTAEEKGLVGSRYLANNPIIPNEQIVFCWNSDNGGYNDTTISTIIGLERTTAAQYIKDANVAFGLTAIDDPAGEQGLFDRSDNVSFARKGIPAPTYSLGFRAFDAEIMKYYHQPGDNPNTVDYDYLEKFFKSYVYASRLIGNAAETPFWLPGDKYYETGLELYGRDN</sequence>
<dbReference type="InterPro" id="IPR045175">
    <property type="entry name" value="M28_fam"/>
</dbReference>
<evidence type="ECO:0000313" key="3">
    <source>
        <dbReference type="EMBL" id="GHE57445.1"/>
    </source>
</evidence>
<feature type="domain" description="Peptidase M28" evidence="2">
    <location>
        <begin position="259"/>
        <end position="462"/>
    </location>
</feature>
<dbReference type="PROSITE" id="PS51257">
    <property type="entry name" value="PROKAR_LIPOPROTEIN"/>
    <property type="match status" value="1"/>
</dbReference>
<dbReference type="Pfam" id="PF04389">
    <property type="entry name" value="Peptidase_M28"/>
    <property type="match status" value="1"/>
</dbReference>
<feature type="chain" id="PRO_5045435777" evidence="1">
    <location>
        <begin position="22"/>
        <end position="498"/>
    </location>
</feature>
<evidence type="ECO:0000259" key="2">
    <source>
        <dbReference type="Pfam" id="PF04389"/>
    </source>
</evidence>
<dbReference type="RefSeq" id="WP_189629143.1">
    <property type="nucleotide sequence ID" value="NZ_BNAG01000001.1"/>
</dbReference>
<dbReference type="Gene3D" id="3.40.630.10">
    <property type="entry name" value="Zn peptidases"/>
    <property type="match status" value="2"/>
</dbReference>
<dbReference type="SUPFAM" id="SSF53187">
    <property type="entry name" value="Zn-dependent exopeptidases"/>
    <property type="match status" value="1"/>
</dbReference>
<dbReference type="PANTHER" id="PTHR12147:SF26">
    <property type="entry name" value="PEPTIDASE M28 DOMAIN-CONTAINING PROTEIN"/>
    <property type="match status" value="1"/>
</dbReference>
<evidence type="ECO:0000256" key="1">
    <source>
        <dbReference type="SAM" id="SignalP"/>
    </source>
</evidence>
<dbReference type="InterPro" id="IPR046450">
    <property type="entry name" value="PA_dom_sf"/>
</dbReference>
<evidence type="ECO:0000313" key="4">
    <source>
        <dbReference type="Proteomes" id="UP000658258"/>
    </source>
</evidence>
<comment type="caution">
    <text evidence="3">The sequence shown here is derived from an EMBL/GenBank/DDBJ whole genome shotgun (WGS) entry which is preliminary data.</text>
</comment>
<dbReference type="PANTHER" id="PTHR12147">
    <property type="entry name" value="METALLOPEPTIDASE M28 FAMILY MEMBER"/>
    <property type="match status" value="1"/>
</dbReference>
<dbReference type="EMBL" id="BNAG01000001">
    <property type="protein sequence ID" value="GHE57445.1"/>
    <property type="molecule type" value="Genomic_DNA"/>
</dbReference>
<feature type="signal peptide" evidence="1">
    <location>
        <begin position="1"/>
        <end position="21"/>
    </location>
</feature>
<keyword evidence="1" id="KW-0732">Signal</keyword>
<dbReference type="SUPFAM" id="SSF52025">
    <property type="entry name" value="PA domain"/>
    <property type="match status" value="1"/>
</dbReference>
<dbReference type="Gene3D" id="3.50.30.30">
    <property type="match status" value="1"/>
</dbReference>
<dbReference type="InterPro" id="IPR007484">
    <property type="entry name" value="Peptidase_M28"/>
</dbReference>
<organism evidence="3 4">
    <name type="scientific">Roseivirga thermotolerans</name>
    <dbReference type="NCBI Taxonomy" id="1758176"/>
    <lineage>
        <taxon>Bacteria</taxon>
        <taxon>Pseudomonadati</taxon>
        <taxon>Bacteroidota</taxon>
        <taxon>Cytophagia</taxon>
        <taxon>Cytophagales</taxon>
        <taxon>Roseivirgaceae</taxon>
        <taxon>Roseivirga</taxon>
    </lineage>
</organism>
<reference evidence="4" key="1">
    <citation type="journal article" date="2019" name="Int. J. Syst. Evol. Microbiol.">
        <title>The Global Catalogue of Microorganisms (GCM) 10K type strain sequencing project: providing services to taxonomists for standard genome sequencing and annotation.</title>
        <authorList>
            <consortium name="The Broad Institute Genomics Platform"/>
            <consortium name="The Broad Institute Genome Sequencing Center for Infectious Disease"/>
            <person name="Wu L."/>
            <person name="Ma J."/>
        </authorList>
    </citation>
    <scope>NUCLEOTIDE SEQUENCE [LARGE SCALE GENOMIC DNA]</scope>
    <source>
        <strain evidence="4">CGMCC 1.15111</strain>
    </source>
</reference>
<protein>
    <submittedName>
        <fullName evidence="3">Peptidase M28</fullName>
    </submittedName>
</protein>
<proteinExistence type="predicted"/>
<name>A0ABQ3I5D5_9BACT</name>
<accession>A0ABQ3I5D5</accession>
<keyword evidence="4" id="KW-1185">Reference proteome</keyword>
<gene>
    <name evidence="3" type="ORF">GCM10011340_10620</name>
</gene>